<dbReference type="GO" id="GO:0003723">
    <property type="term" value="F:RNA binding"/>
    <property type="evidence" value="ECO:0007669"/>
    <property type="project" value="InterPro"/>
</dbReference>
<dbReference type="GO" id="GO:0071004">
    <property type="term" value="C:U2-type prespliceosome"/>
    <property type="evidence" value="ECO:0007669"/>
    <property type="project" value="TreeGrafter"/>
</dbReference>
<dbReference type="GO" id="GO:0000381">
    <property type="term" value="P:regulation of alternative mRNA splicing, via spliceosome"/>
    <property type="evidence" value="ECO:0007669"/>
    <property type="project" value="TreeGrafter"/>
</dbReference>
<evidence type="ECO:0000259" key="9">
    <source>
        <dbReference type="PROSITE" id="PS50128"/>
    </source>
</evidence>
<keyword evidence="11" id="KW-1185">Reference proteome</keyword>
<dbReference type="PANTHER" id="PTHR15316">
    <property type="entry name" value="SPLICEOSOME ASSOCIATED PROTEIN 114/SWAP SPLICING FACTOR-RELATED"/>
    <property type="match status" value="1"/>
</dbReference>
<feature type="coiled-coil region" evidence="7">
    <location>
        <begin position="191"/>
        <end position="229"/>
    </location>
</feature>
<reference evidence="10" key="1">
    <citation type="submission" date="2022-07" db="EMBL/GenBank/DDBJ databases">
        <title>Phylogenomic reconstructions and comparative analyses of Kickxellomycotina fungi.</title>
        <authorList>
            <person name="Reynolds N.K."/>
            <person name="Stajich J.E."/>
            <person name="Barry K."/>
            <person name="Grigoriev I.V."/>
            <person name="Crous P."/>
            <person name="Smith M.E."/>
        </authorList>
    </citation>
    <scope>NUCLEOTIDE SEQUENCE</scope>
    <source>
        <strain evidence="10">NRRL 1566</strain>
    </source>
</reference>
<protein>
    <submittedName>
        <fullName evidence="10">SF3a splicing factor complex subunit</fullName>
    </submittedName>
</protein>
<dbReference type="AlphaFoldDB" id="A0A9W8IIK5"/>
<dbReference type="SMART" id="SM00648">
    <property type="entry name" value="SWAP"/>
    <property type="match status" value="2"/>
</dbReference>
<evidence type="ECO:0000256" key="2">
    <source>
        <dbReference type="ARBA" id="ARBA00022664"/>
    </source>
</evidence>
<dbReference type="InterPro" id="IPR000061">
    <property type="entry name" value="Surp"/>
</dbReference>
<dbReference type="InterPro" id="IPR045146">
    <property type="entry name" value="SF3A1"/>
</dbReference>
<accession>A0A9W8IIK5</accession>
<dbReference type="FunFam" id="1.10.10.790:FF:000002">
    <property type="entry name" value="Splicing factor 3A subunit 1"/>
    <property type="match status" value="1"/>
</dbReference>
<feature type="compositionally biased region" description="Basic and acidic residues" evidence="8">
    <location>
        <begin position="465"/>
        <end position="477"/>
    </location>
</feature>
<feature type="region of interest" description="Disordered" evidence="8">
    <location>
        <begin position="285"/>
        <end position="314"/>
    </location>
</feature>
<dbReference type="GO" id="GO:0071013">
    <property type="term" value="C:catalytic step 2 spliceosome"/>
    <property type="evidence" value="ECO:0007669"/>
    <property type="project" value="TreeGrafter"/>
</dbReference>
<keyword evidence="6" id="KW-0539">Nucleus</keyword>
<dbReference type="PROSITE" id="PS50128">
    <property type="entry name" value="SURP"/>
    <property type="match status" value="2"/>
</dbReference>
<dbReference type="SUPFAM" id="SSF109905">
    <property type="entry name" value="Surp module (SWAP domain)"/>
    <property type="match status" value="2"/>
</dbReference>
<organism evidence="10 11">
    <name type="scientific">Coemansia brasiliensis</name>
    <dbReference type="NCBI Taxonomy" id="2650707"/>
    <lineage>
        <taxon>Eukaryota</taxon>
        <taxon>Fungi</taxon>
        <taxon>Fungi incertae sedis</taxon>
        <taxon>Zoopagomycota</taxon>
        <taxon>Kickxellomycotina</taxon>
        <taxon>Kickxellomycetes</taxon>
        <taxon>Kickxellales</taxon>
        <taxon>Kickxellaceae</taxon>
        <taxon>Coemansia</taxon>
    </lineage>
</organism>
<keyword evidence="7" id="KW-0175">Coiled coil</keyword>
<dbReference type="FunFam" id="1.10.10.790:FF:000001">
    <property type="entry name" value="Splicing factor 3a, subunit 1"/>
    <property type="match status" value="1"/>
</dbReference>
<evidence type="ECO:0000256" key="1">
    <source>
        <dbReference type="ARBA" id="ARBA00004123"/>
    </source>
</evidence>
<dbReference type="GO" id="GO:0045292">
    <property type="term" value="P:mRNA cis splicing, via spliceosome"/>
    <property type="evidence" value="ECO:0007669"/>
    <property type="project" value="InterPro"/>
</dbReference>
<keyword evidence="2" id="KW-0507">mRNA processing</keyword>
<keyword evidence="4" id="KW-0677">Repeat</keyword>
<dbReference type="Gene3D" id="1.10.10.790">
    <property type="entry name" value="Surp module"/>
    <property type="match status" value="2"/>
</dbReference>
<evidence type="ECO:0000256" key="4">
    <source>
        <dbReference type="ARBA" id="ARBA00022737"/>
    </source>
</evidence>
<evidence type="ECO:0000256" key="7">
    <source>
        <dbReference type="SAM" id="Coils"/>
    </source>
</evidence>
<evidence type="ECO:0000256" key="6">
    <source>
        <dbReference type="ARBA" id="ARBA00023242"/>
    </source>
</evidence>
<dbReference type="OrthoDB" id="447637at2759"/>
<gene>
    <name evidence="10" type="primary">PRP21</name>
    <name evidence="10" type="ORF">IWW36_001042</name>
</gene>
<name>A0A9W8IIK5_9FUNG</name>
<dbReference type="GO" id="GO:0005686">
    <property type="term" value="C:U2 snRNP"/>
    <property type="evidence" value="ECO:0007669"/>
    <property type="project" value="UniProtKB-ARBA"/>
</dbReference>
<keyword evidence="5" id="KW-0508">mRNA splicing</keyword>
<feature type="domain" description="SURP motif" evidence="9">
    <location>
        <begin position="131"/>
        <end position="173"/>
    </location>
</feature>
<dbReference type="InterPro" id="IPR022030">
    <property type="entry name" value="SF3A1_dom"/>
</dbReference>
<evidence type="ECO:0000313" key="11">
    <source>
        <dbReference type="Proteomes" id="UP001139887"/>
    </source>
</evidence>
<comment type="caution">
    <text evidence="10">The sequence shown here is derived from an EMBL/GenBank/DDBJ whole genome shotgun (WGS) entry which is preliminary data.</text>
</comment>
<evidence type="ECO:0000256" key="5">
    <source>
        <dbReference type="ARBA" id="ARBA00023187"/>
    </source>
</evidence>
<keyword evidence="3" id="KW-0747">Spliceosome</keyword>
<feature type="region of interest" description="Disordered" evidence="8">
    <location>
        <begin position="427"/>
        <end position="446"/>
    </location>
</feature>
<comment type="subcellular location">
    <subcellularLocation>
        <location evidence="1">Nucleus</location>
    </subcellularLocation>
</comment>
<dbReference type="InterPro" id="IPR035967">
    <property type="entry name" value="SWAP/Surp_sf"/>
</dbReference>
<proteinExistence type="predicted"/>
<evidence type="ECO:0000256" key="8">
    <source>
        <dbReference type="SAM" id="MobiDB-lite"/>
    </source>
</evidence>
<dbReference type="Pfam" id="PF01805">
    <property type="entry name" value="Surp"/>
    <property type="match status" value="2"/>
</dbReference>
<feature type="compositionally biased region" description="Low complexity" evidence="8">
    <location>
        <begin position="433"/>
        <end position="446"/>
    </location>
</feature>
<evidence type="ECO:0000256" key="3">
    <source>
        <dbReference type="ARBA" id="ARBA00022728"/>
    </source>
</evidence>
<evidence type="ECO:0000313" key="10">
    <source>
        <dbReference type="EMBL" id="KAJ2851558.1"/>
    </source>
</evidence>
<sequence length="516" mass="58952">MEETKTADSTSIIYPPVDIKTIVDKTAERVAKAGEAFEQLIREKYQGNVKFSFINPNDPYYAYYEHMVEQYRSGKTIASGNAEPLGDMADIAMAADGDKDPEQSDTLAPEAPEPFKFATTLPAISAQDLDVIKLTAQFVARNGRKFMTSLAQRETNNYQFDFLSPQHSLFEYFRSLVGQYTLAFFPPKDLHERLQQDVKDKYQILERAKRRMEWEAYEEQERKQKAEEAEKEKEAFLSIDWHDFVVVGAVEFVEEDAYAELPPPIRLQDLKNMSLEEKHKAARQNAGDFARKPAAAPVPQKVQEHVDEEDDDVEMEMDDEDEVDEEIEAEPKPAIRAPPPSALGIGPMKIRKDYKPNLRRGPQVEVMLQCQLCRLEIPASEFEEHIRVELIDPKWKEQKLAYERKIRDSNLVQEGMDIARYLKQLAQHRSDGSSSEEQQQTAQATQANRVYWDGYSATAKKVTRQARENMSAEDHAVARRIKQGLPDPRDSLPKIGPQMPPPPPATAPASKRHKNQ</sequence>
<dbReference type="PANTHER" id="PTHR15316:SF1">
    <property type="entry name" value="SPLICING FACTOR 3A SUBUNIT 1"/>
    <property type="match status" value="1"/>
</dbReference>
<feature type="region of interest" description="Disordered" evidence="8">
    <location>
        <begin position="462"/>
        <end position="516"/>
    </location>
</feature>
<dbReference type="Pfam" id="PF12230">
    <property type="entry name" value="PRP21_like_P"/>
    <property type="match status" value="1"/>
</dbReference>
<dbReference type="EMBL" id="JANBUW010000011">
    <property type="protein sequence ID" value="KAJ2851558.1"/>
    <property type="molecule type" value="Genomic_DNA"/>
</dbReference>
<dbReference type="Proteomes" id="UP001139887">
    <property type="component" value="Unassembled WGS sequence"/>
</dbReference>
<feature type="domain" description="SURP motif" evidence="9">
    <location>
        <begin position="22"/>
        <end position="64"/>
    </location>
</feature>